<feature type="transmembrane region" description="Helical" evidence="1">
    <location>
        <begin position="12"/>
        <end position="30"/>
    </location>
</feature>
<feature type="transmembrane region" description="Helical" evidence="1">
    <location>
        <begin position="133"/>
        <end position="150"/>
    </location>
</feature>
<dbReference type="Proteomes" id="UP000060487">
    <property type="component" value="Unassembled WGS sequence"/>
</dbReference>
<feature type="transmembrane region" description="Helical" evidence="1">
    <location>
        <begin position="591"/>
        <end position="610"/>
    </location>
</feature>
<evidence type="ECO:0000313" key="3">
    <source>
        <dbReference type="Proteomes" id="UP000060487"/>
    </source>
</evidence>
<keyword evidence="1" id="KW-1133">Transmembrane helix</keyword>
<feature type="transmembrane region" description="Helical" evidence="1">
    <location>
        <begin position="293"/>
        <end position="311"/>
    </location>
</feature>
<name>A0ABR5SIJ3_9BACT</name>
<keyword evidence="1" id="KW-0472">Membrane</keyword>
<organism evidence="2 3">
    <name type="scientific">Candidatus Magnetominusculus xianensis</name>
    <dbReference type="NCBI Taxonomy" id="1748249"/>
    <lineage>
        <taxon>Bacteria</taxon>
        <taxon>Pseudomonadati</taxon>
        <taxon>Nitrospirota</taxon>
        <taxon>Nitrospiria</taxon>
        <taxon>Nitrospirales</taxon>
        <taxon>Nitrospiraceae</taxon>
        <taxon>Candidatus Magnetominusculus</taxon>
    </lineage>
</organism>
<gene>
    <name evidence="2" type="ORF">ASN18_0902</name>
</gene>
<reference evidence="2 3" key="1">
    <citation type="submission" date="2015-11" db="EMBL/GenBank/DDBJ databases">
        <authorList>
            <person name="Lin W."/>
        </authorList>
    </citation>
    <scope>NUCLEOTIDE SEQUENCE [LARGE SCALE GENOMIC DNA]</scope>
    <source>
        <strain evidence="2 3">HCH-1</strain>
    </source>
</reference>
<comment type="caution">
    <text evidence="2">The sequence shown here is derived from an EMBL/GenBank/DDBJ whole genome shotgun (WGS) entry which is preliminary data.</text>
</comment>
<feature type="transmembrane region" description="Helical" evidence="1">
    <location>
        <begin position="264"/>
        <end position="281"/>
    </location>
</feature>
<feature type="transmembrane region" description="Helical" evidence="1">
    <location>
        <begin position="235"/>
        <end position="257"/>
    </location>
</feature>
<evidence type="ECO:0000256" key="1">
    <source>
        <dbReference type="SAM" id="Phobius"/>
    </source>
</evidence>
<evidence type="ECO:0000313" key="2">
    <source>
        <dbReference type="EMBL" id="KWT91078.1"/>
    </source>
</evidence>
<protein>
    <submittedName>
        <fullName evidence="2">Integral membrane protein</fullName>
    </submittedName>
</protein>
<proteinExistence type="predicted"/>
<feature type="transmembrane region" description="Helical" evidence="1">
    <location>
        <begin position="616"/>
        <end position="639"/>
    </location>
</feature>
<keyword evidence="3" id="KW-1185">Reference proteome</keyword>
<accession>A0ABR5SIJ3</accession>
<feature type="transmembrane region" description="Helical" evidence="1">
    <location>
        <begin position="323"/>
        <end position="350"/>
    </location>
</feature>
<feature type="transmembrane region" description="Helical" evidence="1">
    <location>
        <begin position="157"/>
        <end position="178"/>
    </location>
</feature>
<sequence length="681" mass="77322">MFHLNSFIQRPMVLIIVTVILWILSVSIVLHNQEIVVAAWQRKPVTNFNHVANYTYESFLDKNDYSPPSASMLYENGIPLGPGNSNGPSISCFGKGRYQFRYDRLHFSTSDNTDPRTNGRHYEIEWPFPIPPLLRWLVFGLAAATVITYLKKADKWIWGYNVFILPCSFGVVIASFLITRLPYFLYYPVISLHPDTAGYLVIVDSIDKGVLPSLYLRPPGYPLFIKLVFLFSNKLFSVVAAQSMLALISSLAFVYVVFKAYRKLTPLVSIALAAFISSNVHLESEISILSESVYVSVSVLAFGFLIAALRLRSTVYFTLFSSAAAYAIYIRPAGIFFVVIVLLTLIYLIVNRFRRVNLIALAAPFSSLLLILAFYNLFTFHAFTLNNNAELTLIAGISALMEQDDRYSRELNNAIIKIQGRSKPYEKEILKTSWNPEMYDKALSNAYSNTGGDSAVIGPIINAVGDYPQQKLHEIYKELYLDVIKRNPYQFFRKTFMTFLAYHQNTSNDHEIYSILNMLYNNTYIQRNTVCSSQNITTKTLCKDYSNPQPLPYFSVQESDCGSIVNYKQTFIQGIHYKIFSKLHKALFRNLLWPVLNLVIFVMSAIYLVRSRLAHTGAFILFAMSFSAIASALIVGLSTFPNIRYSYPTEFIYYAGAALLPVLWHLDSKIAISPTPSEYHA</sequence>
<dbReference type="RefSeq" id="WP_085051466.1">
    <property type="nucleotide sequence ID" value="NZ_LNQR01000032.1"/>
</dbReference>
<keyword evidence="1" id="KW-0812">Transmembrane</keyword>
<dbReference type="EMBL" id="LNQR01000032">
    <property type="protein sequence ID" value="KWT91078.1"/>
    <property type="molecule type" value="Genomic_DNA"/>
</dbReference>
<feature type="transmembrane region" description="Helical" evidence="1">
    <location>
        <begin position="356"/>
        <end position="378"/>
    </location>
</feature>